<gene>
    <name evidence="2" type="ORF">BJG93_33805</name>
</gene>
<geneLocation type="plasmid" evidence="2 3">
    <name>pl2WSM5005</name>
</geneLocation>
<feature type="compositionally biased region" description="Polar residues" evidence="1">
    <location>
        <begin position="51"/>
        <end position="65"/>
    </location>
</feature>
<dbReference type="Proteomes" id="UP000179860">
    <property type="component" value="Plasmid pl2WSM5005"/>
</dbReference>
<dbReference type="KEGG" id="pspw:BJG93_33805"/>
<accession>A0A1I9YWI5</accession>
<reference evidence="2" key="2">
    <citation type="submission" date="2021-06" db="EMBL/GenBank/DDBJ databases">
        <authorList>
            <person name="Rogers T.H."/>
            <person name="Ramsay J.P."/>
            <person name="Wang P."/>
            <person name="Terpolilli J."/>
        </authorList>
    </citation>
    <scope>NUCLEOTIDE SEQUENCE [LARGE SCALE GENOMIC DNA]</scope>
    <source>
        <strain evidence="2">WSM5005</strain>
        <plasmid evidence="2">pl2WSM5005</plasmid>
    </source>
</reference>
<evidence type="ECO:0000313" key="3">
    <source>
        <dbReference type="Proteomes" id="UP000179860"/>
    </source>
</evidence>
<protein>
    <submittedName>
        <fullName evidence="2">Uncharacterized protein</fullName>
    </submittedName>
</protein>
<reference evidence="2" key="1">
    <citation type="submission" date="2016-09" db="EMBL/GenBank/DDBJ databases">
        <title>The Complete Genome of Burkholderia sprentiae wsm5005.</title>
        <authorList>
            <person name="De Meyer S."/>
            <person name="Wang P."/>
            <person name="Terpolilli J."/>
        </authorList>
    </citation>
    <scope>NUCLEOTIDE SEQUENCE [LARGE SCALE GENOMIC DNA]</scope>
    <source>
        <strain evidence="2">WSM5005</strain>
        <plasmid evidence="2">pl2WSM5005</plasmid>
    </source>
</reference>
<keyword evidence="2" id="KW-0614">Plasmid</keyword>
<dbReference type="EMBL" id="CP017565">
    <property type="protein sequence ID" value="APA90535.1"/>
    <property type="molecule type" value="Genomic_DNA"/>
</dbReference>
<name>A0A1I9YWI5_9BURK</name>
<dbReference type="OrthoDB" id="9961386at2"/>
<dbReference type="AlphaFoldDB" id="A0A1I9YWI5"/>
<proteinExistence type="predicted"/>
<sequence>MNKTLKRIQGSMDASVLGATDPAVKYDQHSGIPRQFQDVHSVLLDRPTIDPSLTPQAGKSASRASQHPARPGSSNGNRSDLIQVLPCQLDPVHDL</sequence>
<keyword evidence="3" id="KW-1185">Reference proteome</keyword>
<evidence type="ECO:0000256" key="1">
    <source>
        <dbReference type="SAM" id="MobiDB-lite"/>
    </source>
</evidence>
<organism evidence="2 3">
    <name type="scientific">Paraburkholderia sprentiae WSM5005</name>
    <dbReference type="NCBI Taxonomy" id="754502"/>
    <lineage>
        <taxon>Bacteria</taxon>
        <taxon>Pseudomonadati</taxon>
        <taxon>Pseudomonadota</taxon>
        <taxon>Betaproteobacteria</taxon>
        <taxon>Burkholderiales</taxon>
        <taxon>Burkholderiaceae</taxon>
        <taxon>Paraburkholderia</taxon>
    </lineage>
</organism>
<feature type="region of interest" description="Disordered" evidence="1">
    <location>
        <begin position="46"/>
        <end position="95"/>
    </location>
</feature>
<dbReference type="RefSeq" id="WP_071336772.1">
    <property type="nucleotide sequence ID" value="NZ_CP017565.2"/>
</dbReference>
<evidence type="ECO:0000313" key="2">
    <source>
        <dbReference type="EMBL" id="APA90535.1"/>
    </source>
</evidence>